<evidence type="ECO:0000256" key="1">
    <source>
        <dbReference type="SAM" id="MobiDB-lite"/>
    </source>
</evidence>
<dbReference type="RefSeq" id="XP_001832936.1">
    <property type="nucleotide sequence ID" value="XM_001832884.1"/>
</dbReference>
<gene>
    <name evidence="2" type="ORF">CC1G_12650</name>
</gene>
<evidence type="ECO:0000313" key="2">
    <source>
        <dbReference type="EMBL" id="EAU88879.1"/>
    </source>
</evidence>
<evidence type="ECO:0000313" key="3">
    <source>
        <dbReference type="Proteomes" id="UP000001861"/>
    </source>
</evidence>
<name>A8NE34_COPC7</name>
<dbReference type="InterPro" id="IPR001680">
    <property type="entry name" value="WD40_rpt"/>
</dbReference>
<dbReference type="SMART" id="SM00320">
    <property type="entry name" value="WD40"/>
    <property type="match status" value="4"/>
</dbReference>
<dbReference type="Proteomes" id="UP000001861">
    <property type="component" value="Unassembled WGS sequence"/>
</dbReference>
<feature type="region of interest" description="Disordered" evidence="1">
    <location>
        <begin position="351"/>
        <end position="371"/>
    </location>
</feature>
<keyword evidence="3" id="KW-1185">Reference proteome</keyword>
<dbReference type="AlphaFoldDB" id="A8NE34"/>
<dbReference type="OMA" id="KFIPDRP"/>
<dbReference type="InterPro" id="IPR042453">
    <property type="entry name" value="WDR53"/>
</dbReference>
<proteinExistence type="predicted"/>
<dbReference type="EMBL" id="AACS02000002">
    <property type="protein sequence ID" value="EAU88879.1"/>
    <property type="molecule type" value="Genomic_DNA"/>
</dbReference>
<protein>
    <recommendedName>
        <fullName evidence="4">WD40 repeat-like protein</fullName>
    </recommendedName>
</protein>
<dbReference type="SUPFAM" id="SSF50978">
    <property type="entry name" value="WD40 repeat-like"/>
    <property type="match status" value="1"/>
</dbReference>
<dbReference type="GeneID" id="6009426"/>
<dbReference type="Gene3D" id="2.130.10.10">
    <property type="entry name" value="YVTN repeat-like/Quinoprotein amine dehydrogenase"/>
    <property type="match status" value="2"/>
</dbReference>
<organism evidence="2 3">
    <name type="scientific">Coprinopsis cinerea (strain Okayama-7 / 130 / ATCC MYA-4618 / FGSC 9003)</name>
    <name type="common">Inky cap fungus</name>
    <name type="synonym">Hormographiella aspergillata</name>
    <dbReference type="NCBI Taxonomy" id="240176"/>
    <lineage>
        <taxon>Eukaryota</taxon>
        <taxon>Fungi</taxon>
        <taxon>Dikarya</taxon>
        <taxon>Basidiomycota</taxon>
        <taxon>Agaricomycotina</taxon>
        <taxon>Agaricomycetes</taxon>
        <taxon>Agaricomycetidae</taxon>
        <taxon>Agaricales</taxon>
        <taxon>Agaricineae</taxon>
        <taxon>Psathyrellaceae</taxon>
        <taxon>Coprinopsis</taxon>
    </lineage>
</organism>
<dbReference type="VEuPathDB" id="FungiDB:CC1G_12650"/>
<sequence>MLADPKDFAFQFAVSKTYTTPAAISSLAFGHAFHLYAGSVDGSLRVYDLSSCKVIKAIRGLEGEVSSIICMKRPGSELRDAWVAHGHRISKFKLDQPKMIQTLEDAVKTITIGENEDDAVNELALHYNKTHLGLGTDTGTVAVVDLETFEVKKLKTKHTSICGAVQFIADRGRDIVSAGYDHMFIHHDFVTGEVVSQASIPPRATTDNNATLSPPFIISFGISSSGVIAGGTACGRLWIGIGGEKRPDRKKTKKWEGLSPSESAAVAAAEGPIASVCFSEPRVFTTSTMLGILTQWEIVFQEEDRQILLKMLWQGQTQNMEKVNKLVADDKRIIVGGLTKDGKGVIEVWHKQPSPARSGGNGDITTGGAAQ</sequence>
<dbReference type="eggNOG" id="ENOG502QQ86">
    <property type="taxonomic scope" value="Eukaryota"/>
</dbReference>
<dbReference type="InParanoid" id="A8NE34"/>
<dbReference type="PANTHER" id="PTHR44666:SF1">
    <property type="entry name" value="WD REPEAT-CONTAINING PROTEIN 53"/>
    <property type="match status" value="1"/>
</dbReference>
<dbReference type="OrthoDB" id="2161379at2759"/>
<dbReference type="InterPro" id="IPR036322">
    <property type="entry name" value="WD40_repeat_dom_sf"/>
</dbReference>
<dbReference type="InterPro" id="IPR015943">
    <property type="entry name" value="WD40/YVTN_repeat-like_dom_sf"/>
</dbReference>
<reference evidence="2 3" key="1">
    <citation type="journal article" date="2010" name="Proc. Natl. Acad. Sci. U.S.A.">
        <title>Insights into evolution of multicellular fungi from the assembled chromosomes of the mushroom Coprinopsis cinerea (Coprinus cinereus).</title>
        <authorList>
            <person name="Stajich J.E."/>
            <person name="Wilke S.K."/>
            <person name="Ahren D."/>
            <person name="Au C.H."/>
            <person name="Birren B.W."/>
            <person name="Borodovsky M."/>
            <person name="Burns C."/>
            <person name="Canback B."/>
            <person name="Casselton L.A."/>
            <person name="Cheng C.K."/>
            <person name="Deng J."/>
            <person name="Dietrich F.S."/>
            <person name="Fargo D.C."/>
            <person name="Farman M.L."/>
            <person name="Gathman A.C."/>
            <person name="Goldberg J."/>
            <person name="Guigo R."/>
            <person name="Hoegger P.J."/>
            <person name="Hooker J.B."/>
            <person name="Huggins A."/>
            <person name="James T.Y."/>
            <person name="Kamada T."/>
            <person name="Kilaru S."/>
            <person name="Kodira C."/>
            <person name="Kues U."/>
            <person name="Kupfer D."/>
            <person name="Kwan H.S."/>
            <person name="Lomsadze A."/>
            <person name="Li W."/>
            <person name="Lilly W.W."/>
            <person name="Ma L.J."/>
            <person name="Mackey A.J."/>
            <person name="Manning G."/>
            <person name="Martin F."/>
            <person name="Muraguchi H."/>
            <person name="Natvig D.O."/>
            <person name="Palmerini H."/>
            <person name="Ramesh M.A."/>
            <person name="Rehmeyer C.J."/>
            <person name="Roe B.A."/>
            <person name="Shenoy N."/>
            <person name="Stanke M."/>
            <person name="Ter-Hovhannisyan V."/>
            <person name="Tunlid A."/>
            <person name="Velagapudi R."/>
            <person name="Vision T.J."/>
            <person name="Zeng Q."/>
            <person name="Zolan M.E."/>
            <person name="Pukkila P.J."/>
        </authorList>
    </citation>
    <scope>NUCLEOTIDE SEQUENCE [LARGE SCALE GENOMIC DNA]</scope>
    <source>
        <strain evidence="3">Okayama-7 / 130 / ATCC MYA-4618 / FGSC 9003</strain>
    </source>
</reference>
<dbReference type="KEGG" id="cci:CC1G_12650"/>
<accession>A8NE34</accession>
<dbReference type="PANTHER" id="PTHR44666">
    <property type="entry name" value="WD REPEAT-CONTAINING PROTEIN 53"/>
    <property type="match status" value="1"/>
</dbReference>
<evidence type="ECO:0008006" key="4">
    <source>
        <dbReference type="Google" id="ProtNLM"/>
    </source>
</evidence>
<dbReference type="STRING" id="240176.A8NE34"/>
<comment type="caution">
    <text evidence="2">The sequence shown here is derived from an EMBL/GenBank/DDBJ whole genome shotgun (WGS) entry which is preliminary data.</text>
</comment>